<evidence type="ECO:0000313" key="2">
    <source>
        <dbReference type="EMBL" id="GBM80440.1"/>
    </source>
</evidence>
<evidence type="ECO:0000313" key="3">
    <source>
        <dbReference type="Proteomes" id="UP000499080"/>
    </source>
</evidence>
<comment type="caution">
    <text evidence="2">The sequence shown here is derived from an EMBL/GenBank/DDBJ whole genome shotgun (WGS) entry which is preliminary data.</text>
</comment>
<protein>
    <submittedName>
        <fullName evidence="2">Uncharacterized protein</fullName>
    </submittedName>
</protein>
<keyword evidence="3" id="KW-1185">Reference proteome</keyword>
<gene>
    <name evidence="2" type="ORF">AVEN_83027_1</name>
</gene>
<dbReference type="EMBL" id="BGPR01002884">
    <property type="protein sequence ID" value="GBM80440.1"/>
    <property type="molecule type" value="Genomic_DNA"/>
</dbReference>
<organism evidence="2 3">
    <name type="scientific">Araneus ventricosus</name>
    <name type="common">Orbweaver spider</name>
    <name type="synonym">Epeira ventricosa</name>
    <dbReference type="NCBI Taxonomy" id="182803"/>
    <lineage>
        <taxon>Eukaryota</taxon>
        <taxon>Metazoa</taxon>
        <taxon>Ecdysozoa</taxon>
        <taxon>Arthropoda</taxon>
        <taxon>Chelicerata</taxon>
        <taxon>Arachnida</taxon>
        <taxon>Araneae</taxon>
        <taxon>Araneomorphae</taxon>
        <taxon>Entelegynae</taxon>
        <taxon>Araneoidea</taxon>
        <taxon>Araneidae</taxon>
        <taxon>Araneus</taxon>
    </lineage>
</organism>
<evidence type="ECO:0000256" key="1">
    <source>
        <dbReference type="SAM" id="MobiDB-lite"/>
    </source>
</evidence>
<dbReference type="AlphaFoldDB" id="A0A4Y2IRZ6"/>
<accession>A0A4Y2IRZ6</accession>
<dbReference type="Proteomes" id="UP000499080">
    <property type="component" value="Unassembled WGS sequence"/>
</dbReference>
<proteinExistence type="predicted"/>
<sequence length="99" mass="11171">MAEPVIMIPIPPTDLDVNSGTRHLRGYCEEATGPILRTYIPTYLRILNRSQMTRTTPELTPPSPNIGTTPTGGRSATTYDLTCNRPHKRRIFSGIWFRN</sequence>
<reference evidence="2 3" key="1">
    <citation type="journal article" date="2019" name="Sci. Rep.">
        <title>Orb-weaving spider Araneus ventricosus genome elucidates the spidroin gene catalogue.</title>
        <authorList>
            <person name="Kono N."/>
            <person name="Nakamura H."/>
            <person name="Ohtoshi R."/>
            <person name="Moran D.A.P."/>
            <person name="Shinohara A."/>
            <person name="Yoshida Y."/>
            <person name="Fujiwara M."/>
            <person name="Mori M."/>
            <person name="Tomita M."/>
            <person name="Arakawa K."/>
        </authorList>
    </citation>
    <scope>NUCLEOTIDE SEQUENCE [LARGE SCALE GENOMIC DNA]</scope>
</reference>
<feature type="region of interest" description="Disordered" evidence="1">
    <location>
        <begin position="54"/>
        <end position="79"/>
    </location>
</feature>
<feature type="compositionally biased region" description="Polar residues" evidence="1">
    <location>
        <begin position="65"/>
        <end position="79"/>
    </location>
</feature>
<name>A0A4Y2IRZ6_ARAVE</name>